<proteinExistence type="predicted"/>
<dbReference type="PANTHER" id="PTHR31286:SF178">
    <property type="entry name" value="DUF4283 DOMAIN-CONTAINING PROTEIN"/>
    <property type="match status" value="1"/>
</dbReference>
<keyword evidence="1" id="KW-0863">Zinc-finger</keyword>
<dbReference type="Proteomes" id="UP000289738">
    <property type="component" value="Chromosome B10"/>
</dbReference>
<feature type="compositionally biased region" description="Basic and acidic residues" evidence="2">
    <location>
        <begin position="135"/>
        <end position="177"/>
    </location>
</feature>
<dbReference type="GO" id="GO:0008270">
    <property type="term" value="F:zinc ion binding"/>
    <property type="evidence" value="ECO:0007669"/>
    <property type="project" value="UniProtKB-KW"/>
</dbReference>
<reference evidence="4 5" key="1">
    <citation type="submission" date="2019-01" db="EMBL/GenBank/DDBJ databases">
        <title>Sequencing of cultivated peanut Arachis hypogaea provides insights into genome evolution and oil improvement.</title>
        <authorList>
            <person name="Chen X."/>
        </authorList>
    </citation>
    <scope>NUCLEOTIDE SEQUENCE [LARGE SCALE GENOMIC DNA]</scope>
    <source>
        <strain evidence="5">cv. Fuhuasheng</strain>
        <tissue evidence="4">Leaves</tissue>
    </source>
</reference>
<evidence type="ECO:0000259" key="3">
    <source>
        <dbReference type="PROSITE" id="PS50158"/>
    </source>
</evidence>
<evidence type="ECO:0000256" key="2">
    <source>
        <dbReference type="SAM" id="MobiDB-lite"/>
    </source>
</evidence>
<name>A0A444X710_ARAHY</name>
<gene>
    <name evidence="4" type="ORF">Ahy_B10g104998</name>
</gene>
<sequence>MINLRLWREGESVFEVDHDFMKFWIQVHGIPLEFMEKETARLIGEMLGVLVEAEEPKTDGVLKKPYLRIRYERLPDSYCFNCGILGHEKKSCKNPTAMACWDPTKKKYAPGLGASQGRTGSTMGGGTPKQGGRSQDGEMQAREQMNPERESSDERSSEESRMRAERVSQQKMWEESV</sequence>
<organism evidence="4 5">
    <name type="scientific">Arachis hypogaea</name>
    <name type="common">Peanut</name>
    <dbReference type="NCBI Taxonomy" id="3818"/>
    <lineage>
        <taxon>Eukaryota</taxon>
        <taxon>Viridiplantae</taxon>
        <taxon>Streptophyta</taxon>
        <taxon>Embryophyta</taxon>
        <taxon>Tracheophyta</taxon>
        <taxon>Spermatophyta</taxon>
        <taxon>Magnoliopsida</taxon>
        <taxon>eudicotyledons</taxon>
        <taxon>Gunneridae</taxon>
        <taxon>Pentapetalae</taxon>
        <taxon>rosids</taxon>
        <taxon>fabids</taxon>
        <taxon>Fabales</taxon>
        <taxon>Fabaceae</taxon>
        <taxon>Papilionoideae</taxon>
        <taxon>50 kb inversion clade</taxon>
        <taxon>dalbergioids sensu lato</taxon>
        <taxon>Dalbergieae</taxon>
        <taxon>Pterocarpus clade</taxon>
        <taxon>Arachis</taxon>
    </lineage>
</organism>
<evidence type="ECO:0000313" key="5">
    <source>
        <dbReference type="Proteomes" id="UP000289738"/>
    </source>
</evidence>
<evidence type="ECO:0000313" key="4">
    <source>
        <dbReference type="EMBL" id="RYQ85434.1"/>
    </source>
</evidence>
<dbReference type="EMBL" id="SDMP01000020">
    <property type="protein sequence ID" value="RYQ85434.1"/>
    <property type="molecule type" value="Genomic_DNA"/>
</dbReference>
<feature type="domain" description="CCHC-type" evidence="3">
    <location>
        <begin position="79"/>
        <end position="94"/>
    </location>
</feature>
<dbReference type="SUPFAM" id="SSF57756">
    <property type="entry name" value="Retrovirus zinc finger-like domains"/>
    <property type="match status" value="1"/>
</dbReference>
<evidence type="ECO:0000256" key="1">
    <source>
        <dbReference type="PROSITE-ProRule" id="PRU00047"/>
    </source>
</evidence>
<comment type="caution">
    <text evidence="4">The sequence shown here is derived from an EMBL/GenBank/DDBJ whole genome shotgun (WGS) entry which is preliminary data.</text>
</comment>
<keyword evidence="5" id="KW-1185">Reference proteome</keyword>
<dbReference type="PANTHER" id="PTHR31286">
    <property type="entry name" value="GLYCINE-RICH CELL WALL STRUCTURAL PROTEIN 1.8-LIKE"/>
    <property type="match status" value="1"/>
</dbReference>
<dbReference type="Pfam" id="PF14392">
    <property type="entry name" value="zf-CCHC_4"/>
    <property type="match status" value="1"/>
</dbReference>
<dbReference type="InterPro" id="IPR001878">
    <property type="entry name" value="Znf_CCHC"/>
</dbReference>
<feature type="region of interest" description="Disordered" evidence="2">
    <location>
        <begin position="110"/>
        <end position="177"/>
    </location>
</feature>
<keyword evidence="1" id="KW-0479">Metal-binding</keyword>
<accession>A0A444X710</accession>
<dbReference type="GO" id="GO:0003676">
    <property type="term" value="F:nucleic acid binding"/>
    <property type="evidence" value="ECO:0007669"/>
    <property type="project" value="InterPro"/>
</dbReference>
<dbReference type="PROSITE" id="PS50158">
    <property type="entry name" value="ZF_CCHC"/>
    <property type="match status" value="1"/>
</dbReference>
<dbReference type="AlphaFoldDB" id="A0A444X710"/>
<dbReference type="InterPro" id="IPR036875">
    <property type="entry name" value="Znf_CCHC_sf"/>
</dbReference>
<keyword evidence="1" id="KW-0862">Zinc</keyword>
<dbReference type="InterPro" id="IPR040256">
    <property type="entry name" value="At4g02000-like"/>
</dbReference>
<dbReference type="InterPro" id="IPR025836">
    <property type="entry name" value="Zn_knuckle_CX2CX4HX4C"/>
</dbReference>
<protein>
    <recommendedName>
        <fullName evidence="3">CCHC-type domain-containing protein</fullName>
    </recommendedName>
</protein>
<dbReference type="STRING" id="3818.A0A444X710"/>